<keyword evidence="3" id="KW-1185">Reference proteome</keyword>
<dbReference type="Gene3D" id="3.40.50.150">
    <property type="entry name" value="Vaccinia Virus protein VP39"/>
    <property type="match status" value="1"/>
</dbReference>
<keyword evidence="2" id="KW-0808">Transferase</keyword>
<sequence length="317" mass="34681">MLHGVMPGPFVSFAQNREDVVLWRALRGVAEGRYVEVGANHPRTFSVTRGFYDRGWSGITVEPVPTLAALHRAERPRDTQVEAAVVDVPAGTPGGTVTLHRIGDTGLSTLDDHIAEGHTSAGYAAEDLQVPARRLDEVLASAGWSPADDLHFVVVDVEGAEGAVLRSVDLRTWRPWVLVVEATEPRTTAPTHGAWEPDLLAAGYRFCLFDGLSRFYVAEEHADRLGPLLSYPACPLDEYDTDLDLQRRATIDGLTEDLVRWRSAALGRWADAVASASAPPPDGTADHLRGELEAMRRTVSWRVTAPLRAVRRRAATR</sequence>
<dbReference type="AlphaFoldDB" id="A0A1I0UYZ7"/>
<accession>A0A1I0UYZ7</accession>
<organism evidence="2 3">
    <name type="scientific">Cellulomonas marina</name>
    <dbReference type="NCBI Taxonomy" id="988821"/>
    <lineage>
        <taxon>Bacteria</taxon>
        <taxon>Bacillati</taxon>
        <taxon>Actinomycetota</taxon>
        <taxon>Actinomycetes</taxon>
        <taxon>Micrococcales</taxon>
        <taxon>Cellulomonadaceae</taxon>
        <taxon>Cellulomonas</taxon>
    </lineage>
</organism>
<protein>
    <submittedName>
        <fullName evidence="2">Methyltransferase, FkbM family</fullName>
    </submittedName>
</protein>
<dbReference type="InterPro" id="IPR006342">
    <property type="entry name" value="FkbM_mtfrase"/>
</dbReference>
<dbReference type="SUPFAM" id="SSF53335">
    <property type="entry name" value="S-adenosyl-L-methionine-dependent methyltransferases"/>
    <property type="match status" value="1"/>
</dbReference>
<gene>
    <name evidence="2" type="ORF">SAMN05421867_10112</name>
</gene>
<dbReference type="OrthoDB" id="9810122at2"/>
<evidence type="ECO:0000313" key="2">
    <source>
        <dbReference type="EMBL" id="SFA69070.1"/>
    </source>
</evidence>
<dbReference type="NCBIfam" id="TIGR01444">
    <property type="entry name" value="fkbM_fam"/>
    <property type="match status" value="1"/>
</dbReference>
<reference evidence="2 3" key="1">
    <citation type="submission" date="2016-10" db="EMBL/GenBank/DDBJ databases">
        <authorList>
            <person name="de Groot N.N."/>
        </authorList>
    </citation>
    <scope>NUCLEOTIDE SEQUENCE [LARGE SCALE GENOMIC DNA]</scope>
    <source>
        <strain evidence="2 3">CGMCC 4.6945</strain>
    </source>
</reference>
<dbReference type="GO" id="GO:0008168">
    <property type="term" value="F:methyltransferase activity"/>
    <property type="evidence" value="ECO:0007669"/>
    <property type="project" value="UniProtKB-KW"/>
</dbReference>
<evidence type="ECO:0000259" key="1">
    <source>
        <dbReference type="Pfam" id="PF05050"/>
    </source>
</evidence>
<keyword evidence="2" id="KW-0489">Methyltransferase</keyword>
<dbReference type="Proteomes" id="UP000199012">
    <property type="component" value="Unassembled WGS sequence"/>
</dbReference>
<evidence type="ECO:0000313" key="3">
    <source>
        <dbReference type="Proteomes" id="UP000199012"/>
    </source>
</evidence>
<dbReference type="STRING" id="988821.SAMN05421867_10112"/>
<dbReference type="EMBL" id="FOKA01000001">
    <property type="protein sequence ID" value="SFA69070.1"/>
    <property type="molecule type" value="Genomic_DNA"/>
</dbReference>
<proteinExistence type="predicted"/>
<dbReference type="InterPro" id="IPR029063">
    <property type="entry name" value="SAM-dependent_MTases_sf"/>
</dbReference>
<name>A0A1I0UYZ7_9CELL</name>
<feature type="domain" description="Methyltransferase FkbM" evidence="1">
    <location>
        <begin position="36"/>
        <end position="206"/>
    </location>
</feature>
<dbReference type="GO" id="GO:0032259">
    <property type="term" value="P:methylation"/>
    <property type="evidence" value="ECO:0007669"/>
    <property type="project" value="UniProtKB-KW"/>
</dbReference>
<dbReference type="Pfam" id="PF05050">
    <property type="entry name" value="Methyltransf_21"/>
    <property type="match status" value="1"/>
</dbReference>